<dbReference type="GO" id="GO:0005634">
    <property type="term" value="C:nucleus"/>
    <property type="evidence" value="ECO:0007669"/>
    <property type="project" value="UniProtKB-SubCell"/>
</dbReference>
<comment type="subcellular location">
    <subcellularLocation>
        <location evidence="1">Nucleus</location>
    </subcellularLocation>
</comment>
<dbReference type="InterPro" id="IPR033053">
    <property type="entry name" value="Hir3/CABIN1"/>
</dbReference>
<organism evidence="4 5">
    <name type="scientific">Hevea brasiliensis</name>
    <name type="common">Para rubber tree</name>
    <name type="synonym">Siphonia brasiliensis</name>
    <dbReference type="NCBI Taxonomy" id="3981"/>
    <lineage>
        <taxon>Eukaryota</taxon>
        <taxon>Viridiplantae</taxon>
        <taxon>Streptophyta</taxon>
        <taxon>Embryophyta</taxon>
        <taxon>Tracheophyta</taxon>
        <taxon>Spermatophyta</taxon>
        <taxon>Magnoliopsida</taxon>
        <taxon>eudicotyledons</taxon>
        <taxon>Gunneridae</taxon>
        <taxon>Pentapetalae</taxon>
        <taxon>rosids</taxon>
        <taxon>fabids</taxon>
        <taxon>Malpighiales</taxon>
        <taxon>Euphorbiaceae</taxon>
        <taxon>Crotonoideae</taxon>
        <taxon>Micrandreae</taxon>
        <taxon>Hevea</taxon>
    </lineage>
</organism>
<reference evidence="4 5" key="1">
    <citation type="journal article" date="2020" name="Mol. Plant">
        <title>The Chromosome-Based Rubber Tree Genome Provides New Insights into Spurge Genome Evolution and Rubber Biosynthesis.</title>
        <authorList>
            <person name="Liu J."/>
            <person name="Shi C."/>
            <person name="Shi C.C."/>
            <person name="Li W."/>
            <person name="Zhang Q.J."/>
            <person name="Zhang Y."/>
            <person name="Li K."/>
            <person name="Lu H.F."/>
            <person name="Shi C."/>
            <person name="Zhu S.T."/>
            <person name="Xiao Z.Y."/>
            <person name="Nan H."/>
            <person name="Yue Y."/>
            <person name="Zhu X.G."/>
            <person name="Wu Y."/>
            <person name="Hong X.N."/>
            <person name="Fan G.Y."/>
            <person name="Tong Y."/>
            <person name="Zhang D."/>
            <person name="Mao C.L."/>
            <person name="Liu Y.L."/>
            <person name="Hao S.J."/>
            <person name="Liu W.Q."/>
            <person name="Lv M.Q."/>
            <person name="Zhang H.B."/>
            <person name="Liu Y."/>
            <person name="Hu-Tang G.R."/>
            <person name="Wang J.P."/>
            <person name="Wang J.H."/>
            <person name="Sun Y.H."/>
            <person name="Ni S.B."/>
            <person name="Chen W.B."/>
            <person name="Zhang X.C."/>
            <person name="Jiao Y.N."/>
            <person name="Eichler E.E."/>
            <person name="Li G.H."/>
            <person name="Liu X."/>
            <person name="Gao L.Z."/>
        </authorList>
    </citation>
    <scope>NUCLEOTIDE SEQUENCE [LARGE SCALE GENOMIC DNA]</scope>
    <source>
        <strain evidence="5">cv. GT1</strain>
        <tissue evidence="4">Leaf</tissue>
    </source>
</reference>
<dbReference type="AlphaFoldDB" id="A0A6A6LHQ8"/>
<dbReference type="GO" id="GO:0006325">
    <property type="term" value="P:chromatin organization"/>
    <property type="evidence" value="ECO:0007669"/>
    <property type="project" value="InterPro"/>
</dbReference>
<dbReference type="EMBL" id="JAAGAX010000010">
    <property type="protein sequence ID" value="KAF2300067.1"/>
    <property type="molecule type" value="Genomic_DNA"/>
</dbReference>
<name>A0A6A6LHQ8_HEVBR</name>
<evidence type="ECO:0000256" key="2">
    <source>
        <dbReference type="ARBA" id="ARBA00023242"/>
    </source>
</evidence>
<dbReference type="PANTHER" id="PTHR15502">
    <property type="entry name" value="CALCINEURIN-BINDING PROTEIN CABIN 1-RELATED"/>
    <property type="match status" value="1"/>
</dbReference>
<evidence type="ECO:0000313" key="4">
    <source>
        <dbReference type="EMBL" id="KAF2300067.1"/>
    </source>
</evidence>
<accession>A0A6A6LHQ8</accession>
<protein>
    <submittedName>
        <fullName evidence="4">Uncharacterized protein</fullName>
    </submittedName>
</protein>
<dbReference type="GO" id="GO:0031491">
    <property type="term" value="F:nucleosome binding"/>
    <property type="evidence" value="ECO:0007669"/>
    <property type="project" value="TreeGrafter"/>
</dbReference>
<feature type="compositionally biased region" description="Basic and acidic residues" evidence="3">
    <location>
        <begin position="293"/>
        <end position="312"/>
    </location>
</feature>
<evidence type="ECO:0000256" key="3">
    <source>
        <dbReference type="SAM" id="MobiDB-lite"/>
    </source>
</evidence>
<evidence type="ECO:0000313" key="5">
    <source>
        <dbReference type="Proteomes" id="UP000467840"/>
    </source>
</evidence>
<gene>
    <name evidence="4" type="ORF">GH714_007884</name>
</gene>
<feature type="region of interest" description="Disordered" evidence="3">
    <location>
        <begin position="292"/>
        <end position="312"/>
    </location>
</feature>
<evidence type="ECO:0000256" key="1">
    <source>
        <dbReference type="ARBA" id="ARBA00004123"/>
    </source>
</evidence>
<proteinExistence type="predicted"/>
<sequence length="594" mass="66522">MGSNENIGLNPISSESLLVGDCNSKRANLVKEREANGFEEHPLERRSTRLERLRSRKPEKEELDIAASEDLAKVVLQFLEPFIVCRLGSKDSDQESSHSVSSPDQPSLKGEGLALIELSAIDLLIQACEKTKTIDIEKYGLNALSAIDIILKENPGKHGLGLVMEEVTAISHCVSQLKMDSSLNSYGVVITMGSIIDLQTLLLAVMCHVAINCLSKRSSVPVIADETEQKQGFCFVDAGIAFCKFQHLIPTVLVKTQVALIVAIHVLLVEYGLCCVGPEKDNACIGCEMQGSDEGKNEGEKPTERFTESRNKLTEDEGEELELIIDGALDQCFFCLYGLNLKSDSSYEDDLAMHKNTSREDYQTKEQCADVFQYILLYIKASSRSGLVKLHRVLRAIRKHFPQPPEEVLIGNAIDKLLDDLNLCEDKLRKPDLKALSEEMSATDKWPGFVLTKEGEEFVQQNANLFEYDLLHNPLRLRVGNSLEIFMMREDCSHAFYMEKLCEKLGYSYETSLSYYDKAIALSPLAMDPFYRMHASCIKLICFYGKQNLELLKVLSGYYFDLSMKEAAVNVLGKLAADDTKDRSTQEASLERKQ</sequence>
<dbReference type="PANTHER" id="PTHR15502:SF7">
    <property type="entry name" value="CALCINEURIN-BINDING PROTEIN CABIN-1"/>
    <property type="match status" value="1"/>
</dbReference>
<keyword evidence="5" id="KW-1185">Reference proteome</keyword>
<keyword evidence="2" id="KW-0539">Nucleus</keyword>
<comment type="caution">
    <text evidence="4">The sequence shown here is derived from an EMBL/GenBank/DDBJ whole genome shotgun (WGS) entry which is preliminary data.</text>
</comment>
<dbReference type="Proteomes" id="UP000467840">
    <property type="component" value="Chromosome 4"/>
</dbReference>